<gene>
    <name evidence="1" type="ORF">BCR38DRAFT_475593</name>
</gene>
<dbReference type="GeneID" id="63779228"/>
<dbReference type="EMBL" id="MCFJ01000009">
    <property type="protein sequence ID" value="ORY62169.1"/>
    <property type="molecule type" value="Genomic_DNA"/>
</dbReference>
<evidence type="ECO:0000313" key="1">
    <source>
        <dbReference type="EMBL" id="ORY62169.1"/>
    </source>
</evidence>
<evidence type="ECO:0000313" key="2">
    <source>
        <dbReference type="Proteomes" id="UP000193689"/>
    </source>
</evidence>
<reference evidence="1 2" key="1">
    <citation type="submission" date="2016-07" db="EMBL/GenBank/DDBJ databases">
        <title>Pervasive Adenine N6-methylation of Active Genes in Fungi.</title>
        <authorList>
            <consortium name="DOE Joint Genome Institute"/>
            <person name="Mondo S.J."/>
            <person name="Dannebaum R.O."/>
            <person name="Kuo R.C."/>
            <person name="Labutti K."/>
            <person name="Haridas S."/>
            <person name="Kuo A."/>
            <person name="Salamov A."/>
            <person name="Ahrendt S.R."/>
            <person name="Lipzen A."/>
            <person name="Sullivan W."/>
            <person name="Andreopoulos W.B."/>
            <person name="Clum A."/>
            <person name="Lindquist E."/>
            <person name="Daum C."/>
            <person name="Ramamoorthy G.K."/>
            <person name="Gryganskyi A."/>
            <person name="Culley D."/>
            <person name="Magnuson J.K."/>
            <person name="James T.Y."/>
            <person name="O'Malley M.A."/>
            <person name="Stajich J.E."/>
            <person name="Spatafora J.W."/>
            <person name="Visel A."/>
            <person name="Grigoriev I.V."/>
        </authorList>
    </citation>
    <scope>NUCLEOTIDE SEQUENCE [LARGE SCALE GENOMIC DNA]</scope>
    <source>
        <strain evidence="1 2">CBS 129021</strain>
    </source>
</reference>
<dbReference type="AlphaFoldDB" id="A0A1Y2DSN5"/>
<comment type="caution">
    <text evidence="1">The sequence shown here is derived from an EMBL/GenBank/DDBJ whole genome shotgun (WGS) entry which is preliminary data.</text>
</comment>
<dbReference type="Proteomes" id="UP000193689">
    <property type="component" value="Unassembled WGS sequence"/>
</dbReference>
<organism evidence="1 2">
    <name type="scientific">Pseudomassariella vexata</name>
    <dbReference type="NCBI Taxonomy" id="1141098"/>
    <lineage>
        <taxon>Eukaryota</taxon>
        <taxon>Fungi</taxon>
        <taxon>Dikarya</taxon>
        <taxon>Ascomycota</taxon>
        <taxon>Pezizomycotina</taxon>
        <taxon>Sordariomycetes</taxon>
        <taxon>Xylariomycetidae</taxon>
        <taxon>Amphisphaeriales</taxon>
        <taxon>Pseudomassariaceae</taxon>
        <taxon>Pseudomassariella</taxon>
    </lineage>
</organism>
<dbReference type="InParanoid" id="A0A1Y2DSN5"/>
<accession>A0A1Y2DSN5</accession>
<sequence>MALVAVTRAGRQQPQYQDRLPVSLSSVRAEAFQISKACAHYLLRASWGGSQSPHPPPPIASCNLNCASSPRTYFPHNIASPRADIGLDRPEVPPLYFHMPSLTRTRLSPSAFTAIYSELAGCGTIQGKLRRQPPLIQAHPAHHV</sequence>
<keyword evidence="2" id="KW-1185">Reference proteome</keyword>
<name>A0A1Y2DSN5_9PEZI</name>
<dbReference type="RefSeq" id="XP_040714005.1">
    <property type="nucleotide sequence ID" value="XM_040863016.1"/>
</dbReference>
<proteinExistence type="predicted"/>
<protein>
    <submittedName>
        <fullName evidence="1">Uncharacterized protein</fullName>
    </submittedName>
</protein>